<evidence type="ECO:0000256" key="2">
    <source>
        <dbReference type="ARBA" id="ARBA00022737"/>
    </source>
</evidence>
<dbReference type="Pfam" id="PF00096">
    <property type="entry name" value="zf-C2H2"/>
    <property type="match status" value="1"/>
</dbReference>
<reference evidence="7" key="1">
    <citation type="journal article" date="2008" name="Nat. Genet.">
        <title>The Pristionchus pacificus genome provides a unique perspective on nematode lifestyle and parasitism.</title>
        <authorList>
            <person name="Dieterich C."/>
            <person name="Clifton S.W."/>
            <person name="Schuster L.N."/>
            <person name="Chinwalla A."/>
            <person name="Delehaunty K."/>
            <person name="Dinkelacker I."/>
            <person name="Fulton L."/>
            <person name="Fulton R."/>
            <person name="Godfrey J."/>
            <person name="Minx P."/>
            <person name="Mitreva M."/>
            <person name="Roeseler W."/>
            <person name="Tian H."/>
            <person name="Witte H."/>
            <person name="Yang S.P."/>
            <person name="Wilson R.K."/>
            <person name="Sommer R.J."/>
        </authorList>
    </citation>
    <scope>NUCLEOTIDE SEQUENCE [LARGE SCALE GENOMIC DNA]</scope>
    <source>
        <strain evidence="7">PS312</strain>
    </source>
</reference>
<dbReference type="GO" id="GO:0006355">
    <property type="term" value="P:regulation of DNA-templated transcription"/>
    <property type="evidence" value="ECO:0007669"/>
    <property type="project" value="UniProtKB-ARBA"/>
</dbReference>
<proteinExistence type="predicted"/>
<keyword evidence="2" id="KW-0677">Repeat</keyword>
<accession>A0A8R1UUH1</accession>
<organism evidence="6 7">
    <name type="scientific">Pristionchus pacificus</name>
    <name type="common">Parasitic nematode worm</name>
    <dbReference type="NCBI Taxonomy" id="54126"/>
    <lineage>
        <taxon>Eukaryota</taxon>
        <taxon>Metazoa</taxon>
        <taxon>Ecdysozoa</taxon>
        <taxon>Nematoda</taxon>
        <taxon>Chromadorea</taxon>
        <taxon>Rhabditida</taxon>
        <taxon>Rhabditina</taxon>
        <taxon>Diplogasteromorpha</taxon>
        <taxon>Diplogasteroidea</taxon>
        <taxon>Neodiplogasteridae</taxon>
        <taxon>Pristionchus</taxon>
    </lineage>
</organism>
<keyword evidence="3" id="KW-0863">Zinc-finger</keyword>
<gene>
    <name evidence="6" type="primary">WBGene00275697</name>
</gene>
<evidence type="ECO:0000256" key="4">
    <source>
        <dbReference type="ARBA" id="ARBA00022833"/>
    </source>
</evidence>
<evidence type="ECO:0000256" key="3">
    <source>
        <dbReference type="ARBA" id="ARBA00022771"/>
    </source>
</evidence>
<dbReference type="Pfam" id="PF13894">
    <property type="entry name" value="zf-C2H2_4"/>
    <property type="match status" value="1"/>
</dbReference>
<dbReference type="PANTHER" id="PTHR24379">
    <property type="entry name" value="KRAB AND ZINC FINGER DOMAIN-CONTAINING"/>
    <property type="match status" value="1"/>
</dbReference>
<protein>
    <submittedName>
        <fullName evidence="6">Zinc finger protein</fullName>
    </submittedName>
</protein>
<dbReference type="Pfam" id="PF13912">
    <property type="entry name" value="zf-C2H2_6"/>
    <property type="match status" value="1"/>
</dbReference>
<evidence type="ECO:0000256" key="1">
    <source>
        <dbReference type="ARBA" id="ARBA00022723"/>
    </source>
</evidence>
<accession>A0A2A6BSV9</accession>
<dbReference type="AlphaFoldDB" id="A0A2A6BSV9"/>
<dbReference type="Gene3D" id="3.30.160.60">
    <property type="entry name" value="Classic Zinc Finger"/>
    <property type="match status" value="2"/>
</dbReference>
<dbReference type="PROSITE" id="PS50157">
    <property type="entry name" value="ZINC_FINGER_C2H2_2"/>
    <property type="match status" value="3"/>
</dbReference>
<dbReference type="InterPro" id="IPR036236">
    <property type="entry name" value="Znf_C2H2_sf"/>
</dbReference>
<dbReference type="GO" id="GO:0008270">
    <property type="term" value="F:zinc ion binding"/>
    <property type="evidence" value="ECO:0007669"/>
    <property type="project" value="UniProtKB-KW"/>
</dbReference>
<reference evidence="6" key="2">
    <citation type="submission" date="2022-06" db="UniProtKB">
        <authorList>
            <consortium name="EnsemblMetazoa"/>
        </authorList>
    </citation>
    <scope>IDENTIFICATION</scope>
    <source>
        <strain evidence="6">PS312</strain>
    </source>
</reference>
<dbReference type="Proteomes" id="UP000005239">
    <property type="component" value="Unassembled WGS sequence"/>
</dbReference>
<name>A0A2A6BSV9_PRIPA</name>
<evidence type="ECO:0000313" key="7">
    <source>
        <dbReference type="Proteomes" id="UP000005239"/>
    </source>
</evidence>
<evidence type="ECO:0000256" key="5">
    <source>
        <dbReference type="SAM" id="MobiDB-lite"/>
    </source>
</evidence>
<dbReference type="PANTHER" id="PTHR24379:SF127">
    <property type="entry name" value="BLOODY FINGERS-RELATED"/>
    <property type="match status" value="1"/>
</dbReference>
<feature type="region of interest" description="Disordered" evidence="5">
    <location>
        <begin position="80"/>
        <end position="102"/>
    </location>
</feature>
<feature type="compositionally biased region" description="Basic and acidic residues" evidence="5">
    <location>
        <begin position="84"/>
        <end position="95"/>
    </location>
</feature>
<evidence type="ECO:0000313" key="6">
    <source>
        <dbReference type="EnsemblMetazoa" id="PPA37328.1"/>
    </source>
</evidence>
<dbReference type="SMART" id="SM00355">
    <property type="entry name" value="ZnF_C2H2"/>
    <property type="match status" value="3"/>
</dbReference>
<dbReference type="EnsemblMetazoa" id="PPA37328.1">
    <property type="protein sequence ID" value="PPA37328.1"/>
    <property type="gene ID" value="WBGene00275697"/>
</dbReference>
<keyword evidence="4" id="KW-0862">Zinc</keyword>
<sequence length="216" mass="25298">MAILRSLEGLKCEMSCDVTKATQLSDRANSLFKSMRAMINWMIAKEDKRRTNEPSVKKAEVEMPEDELFGVSDIEINEDSDQDQYPKDQVPHSNDEIDSQSEILTKKKRVHKDYGRHQCGVCHKVFPWRQSLNLHKREHFDDVEKRLPYQCEICSKRFGHPTAFKNHKIIHLPADHPIKKALTCEICAKVFNFKQRFDRHMKTHLGELPKVKNNNK</sequence>
<dbReference type="InterPro" id="IPR013087">
    <property type="entry name" value="Znf_C2H2_type"/>
</dbReference>
<dbReference type="SUPFAM" id="SSF57667">
    <property type="entry name" value="beta-beta-alpha zinc fingers"/>
    <property type="match status" value="2"/>
</dbReference>
<dbReference type="PROSITE" id="PS00028">
    <property type="entry name" value="ZINC_FINGER_C2H2_1"/>
    <property type="match status" value="3"/>
</dbReference>
<keyword evidence="1" id="KW-0479">Metal-binding</keyword>
<keyword evidence="7" id="KW-1185">Reference proteome</keyword>